<accession>A0A9D1P4P0</accession>
<dbReference type="EMBL" id="DVOT01000016">
    <property type="protein sequence ID" value="HIV26506.1"/>
    <property type="molecule type" value="Genomic_DNA"/>
</dbReference>
<gene>
    <name evidence="2" type="ORF">IAA64_00935</name>
</gene>
<evidence type="ECO:0000313" key="2">
    <source>
        <dbReference type="EMBL" id="HIV26506.1"/>
    </source>
</evidence>
<feature type="transmembrane region" description="Helical" evidence="1">
    <location>
        <begin position="145"/>
        <end position="172"/>
    </location>
</feature>
<feature type="transmembrane region" description="Helical" evidence="1">
    <location>
        <begin position="178"/>
        <end position="200"/>
    </location>
</feature>
<keyword evidence="1" id="KW-0812">Transmembrane</keyword>
<sequence>MRAKMGCLAKLLLTGLITTMVRIAGQLSLPAGEQTVLAPSVFAQNGTMPLVFTIYGLFAYTGIAALFLLIRRRMGGSRLSQGLKYGLSCCAVWVVYLWEPLPHVAPLDRITYPLADGLALIAMGLCLGWLLGIPGQKASQPRGSIPWVPALAIAGCFLAGRLFQYCLIGIYSSFDAKIVETLLWCLITGLTTGGTMAWLNRYVGANGRLRRALALGGLLFGVDLALFNFFMPLVFAADIPDLIARTLIDVCCVTIGCLSFPAPESILA</sequence>
<feature type="transmembrane region" description="Helical" evidence="1">
    <location>
        <begin position="110"/>
        <end position="133"/>
    </location>
</feature>
<proteinExistence type="predicted"/>
<name>A0A9D1P4P0_9FIRM</name>
<keyword evidence="1" id="KW-1133">Transmembrane helix</keyword>
<reference evidence="2" key="1">
    <citation type="submission" date="2020-10" db="EMBL/GenBank/DDBJ databases">
        <authorList>
            <person name="Gilroy R."/>
        </authorList>
    </citation>
    <scope>NUCLEOTIDE SEQUENCE</scope>
    <source>
        <strain evidence="2">CHK183-6373</strain>
    </source>
</reference>
<dbReference type="Proteomes" id="UP000886884">
    <property type="component" value="Unassembled WGS sequence"/>
</dbReference>
<evidence type="ECO:0000256" key="1">
    <source>
        <dbReference type="SAM" id="Phobius"/>
    </source>
</evidence>
<evidence type="ECO:0000313" key="3">
    <source>
        <dbReference type="Proteomes" id="UP000886884"/>
    </source>
</evidence>
<feature type="transmembrane region" description="Helical" evidence="1">
    <location>
        <begin position="212"/>
        <end position="236"/>
    </location>
</feature>
<comment type="caution">
    <text evidence="2">The sequence shown here is derived from an EMBL/GenBank/DDBJ whole genome shotgun (WGS) entry which is preliminary data.</text>
</comment>
<keyword evidence="1" id="KW-0472">Membrane</keyword>
<protein>
    <submittedName>
        <fullName evidence="2">Uncharacterized protein</fullName>
    </submittedName>
</protein>
<feature type="transmembrane region" description="Helical" evidence="1">
    <location>
        <begin position="50"/>
        <end position="70"/>
    </location>
</feature>
<reference evidence="2" key="2">
    <citation type="journal article" date="2021" name="PeerJ">
        <title>Extensive microbial diversity within the chicken gut microbiome revealed by metagenomics and culture.</title>
        <authorList>
            <person name="Gilroy R."/>
            <person name="Ravi A."/>
            <person name="Getino M."/>
            <person name="Pursley I."/>
            <person name="Horton D.L."/>
            <person name="Alikhan N.F."/>
            <person name="Baker D."/>
            <person name="Gharbi K."/>
            <person name="Hall N."/>
            <person name="Watson M."/>
            <person name="Adriaenssens E.M."/>
            <person name="Foster-Nyarko E."/>
            <person name="Jarju S."/>
            <person name="Secka A."/>
            <person name="Antonio M."/>
            <person name="Oren A."/>
            <person name="Chaudhuri R.R."/>
            <person name="La Ragione R."/>
            <person name="Hildebrand F."/>
            <person name="Pallen M.J."/>
        </authorList>
    </citation>
    <scope>NUCLEOTIDE SEQUENCE</scope>
    <source>
        <strain evidence="2">CHK183-6373</strain>
    </source>
</reference>
<organism evidence="2 3">
    <name type="scientific">Candidatus Ornithocaccomicrobium faecavium</name>
    <dbReference type="NCBI Taxonomy" id="2840890"/>
    <lineage>
        <taxon>Bacteria</taxon>
        <taxon>Bacillati</taxon>
        <taxon>Bacillota</taxon>
        <taxon>Clostridia</taxon>
        <taxon>Candidatus Ornithocaccomicrobium</taxon>
    </lineage>
</organism>
<feature type="transmembrane region" description="Helical" evidence="1">
    <location>
        <begin position="82"/>
        <end position="98"/>
    </location>
</feature>
<dbReference type="AlphaFoldDB" id="A0A9D1P4P0"/>